<accession>A0A1Y5ILL4</accession>
<keyword evidence="2" id="KW-0547">Nucleotide-binding</keyword>
<dbReference type="eggNOG" id="ENOG502S8XU">
    <property type="taxonomic scope" value="Eukaryota"/>
</dbReference>
<dbReference type="EMBL" id="KZ155776">
    <property type="protein sequence ID" value="OUS47845.1"/>
    <property type="molecule type" value="Genomic_DNA"/>
</dbReference>
<dbReference type="InterPro" id="IPR005114">
    <property type="entry name" value="Helicase_assoc"/>
</dbReference>
<evidence type="ECO:0000313" key="2">
    <source>
        <dbReference type="EMBL" id="OUS47845.1"/>
    </source>
</evidence>
<dbReference type="Proteomes" id="UP000195557">
    <property type="component" value="Unassembled WGS sequence"/>
</dbReference>
<dbReference type="AlphaFoldDB" id="A0A1Y5ILL4"/>
<organism evidence="2">
    <name type="scientific">Ostreococcus tauri</name>
    <name type="common">Marine green alga</name>
    <dbReference type="NCBI Taxonomy" id="70448"/>
    <lineage>
        <taxon>Eukaryota</taxon>
        <taxon>Viridiplantae</taxon>
        <taxon>Chlorophyta</taxon>
        <taxon>Mamiellophyceae</taxon>
        <taxon>Mamiellales</taxon>
        <taxon>Bathycoccaceae</taxon>
        <taxon>Ostreococcus</taxon>
    </lineage>
</organism>
<proteinExistence type="predicted"/>
<dbReference type="PANTHER" id="PTHR33418">
    <property type="entry name" value="HELICASE-ASSOCIATED"/>
    <property type="match status" value="1"/>
</dbReference>
<feature type="domain" description="Helicase-associated" evidence="1">
    <location>
        <begin position="157"/>
        <end position="217"/>
    </location>
</feature>
<dbReference type="PANTHER" id="PTHR33418:SF1">
    <property type="entry name" value="HELICASE-ASSOCIATED DOMAIN-CONTAINING PROTEIN"/>
    <property type="match status" value="1"/>
</dbReference>
<feature type="domain" description="Helicase-associated" evidence="1">
    <location>
        <begin position="297"/>
        <end position="358"/>
    </location>
</feature>
<protein>
    <submittedName>
        <fullName evidence="2">Putative helicase</fullName>
    </submittedName>
</protein>
<dbReference type="Gene3D" id="6.10.140.530">
    <property type="match status" value="4"/>
</dbReference>
<dbReference type="Pfam" id="PF03457">
    <property type="entry name" value="HA"/>
    <property type="match status" value="3"/>
</dbReference>
<evidence type="ECO:0000259" key="1">
    <source>
        <dbReference type="Pfam" id="PF03457"/>
    </source>
</evidence>
<gene>
    <name evidence="2" type="ORF">BE221DRAFT_190167</name>
</gene>
<keyword evidence="2" id="KW-0067">ATP-binding</keyword>
<sequence>MFASPLLDVAMLSKRAVVSVNRGSTAGTRRVTALRPLRASAHSDKSPAASSGADKHRRFNPVFTYRPNRRQRAIMDVTEIDSAEEIDKASRQKPGIDKIKWAKRLQELASFYENKGHSTPPSGTSLSNWVKKMRTMRRRNELSQDMILALNALDLDWEPSQTRAFKRLEELQAFKQREGHIQVPTGCSLERWLRRMRLLKRNGKLERHVSIGLEKLGVVWEPATAKQIETDTIFVTRLSELKAIVAADGRVRKTNQYDPGMRTWLVYQQRCFREGKLSKGKIQALRDVGIPLKMTQRVSWDARLMELIEFKRIHGHCNVPATWRHNKELGSWVGTQRKYKRGSKLSEERIAALTSIGFEWEPKTALARGTHTKASPWTIKANSLRRGDRPQVQIDWIGGDDKRPPSIETFEWGRASANYEEKQQLVFSEIEKWWQEDASETSRRSIRGMRLNHRLNVGKKINFKPDILLEISSATPEEGALTWGLIVEVDEFGHRRGSRSYVNEESRMADLQNALGVPIKFVRFNPDPTEEDSRELEERTLELLEHLEKAVAKPPIRDLEVSYLAYD</sequence>
<feature type="domain" description="Helicase-associated" evidence="1">
    <location>
        <begin position="100"/>
        <end position="154"/>
    </location>
</feature>
<keyword evidence="2" id="KW-0347">Helicase</keyword>
<dbReference type="GO" id="GO:0004386">
    <property type="term" value="F:helicase activity"/>
    <property type="evidence" value="ECO:0007669"/>
    <property type="project" value="UniProtKB-KW"/>
</dbReference>
<reference evidence="2" key="1">
    <citation type="submission" date="2017-04" db="EMBL/GenBank/DDBJ databases">
        <title>Population genomics of picophytoplankton unveils novel chromosome hypervariability.</title>
        <authorList>
            <consortium name="DOE Joint Genome Institute"/>
            <person name="Blanc-Mathieu R."/>
            <person name="Krasovec M."/>
            <person name="Hebrard M."/>
            <person name="Yau S."/>
            <person name="Desgranges E."/>
            <person name="Martin J."/>
            <person name="Schackwitz W."/>
            <person name="Kuo A."/>
            <person name="Salin G."/>
            <person name="Donnadieu C."/>
            <person name="Desdevises Y."/>
            <person name="Sanchez-Ferandin S."/>
            <person name="Moreau H."/>
            <person name="Rivals E."/>
            <person name="Grigoriev I.V."/>
            <person name="Grimsley N."/>
            <person name="Eyre-Walker A."/>
            <person name="Piganeau G."/>
        </authorList>
    </citation>
    <scope>NUCLEOTIDE SEQUENCE [LARGE SCALE GENOMIC DNA]</scope>
    <source>
        <strain evidence="2">RCC 1115</strain>
    </source>
</reference>
<keyword evidence="2" id="KW-0378">Hydrolase</keyword>
<name>A0A1Y5ILL4_OSTTA</name>